<evidence type="ECO:0000313" key="2">
    <source>
        <dbReference type="EMBL" id="GAA4385973.1"/>
    </source>
</evidence>
<dbReference type="InterPro" id="IPR027417">
    <property type="entry name" value="P-loop_NTPase"/>
</dbReference>
<dbReference type="InterPro" id="IPR008571">
    <property type="entry name" value="HerA-like"/>
</dbReference>
<dbReference type="EMBL" id="BAABFR010000008">
    <property type="protein sequence ID" value="GAA4385973.1"/>
    <property type="molecule type" value="Genomic_DNA"/>
</dbReference>
<name>A0ABP8J775_9ACTN</name>
<keyword evidence="3" id="KW-1185">Reference proteome</keyword>
<protein>
    <submittedName>
        <fullName evidence="2">DUF87 domain-containing protein</fullName>
    </submittedName>
</protein>
<accession>A0ABP8J775</accession>
<dbReference type="InterPro" id="IPR002789">
    <property type="entry name" value="HerA_central"/>
</dbReference>
<evidence type="ECO:0000259" key="1">
    <source>
        <dbReference type="Pfam" id="PF01935"/>
    </source>
</evidence>
<feature type="domain" description="Helicase HerA central" evidence="1">
    <location>
        <begin position="211"/>
        <end position="318"/>
    </location>
</feature>
<proteinExistence type="predicted"/>
<organism evidence="2 3">
    <name type="scientific">Tsukamurella soli</name>
    <dbReference type="NCBI Taxonomy" id="644556"/>
    <lineage>
        <taxon>Bacteria</taxon>
        <taxon>Bacillati</taxon>
        <taxon>Actinomycetota</taxon>
        <taxon>Actinomycetes</taxon>
        <taxon>Mycobacteriales</taxon>
        <taxon>Tsukamurellaceae</taxon>
        <taxon>Tsukamurella</taxon>
    </lineage>
</organism>
<dbReference type="Pfam" id="PF01935">
    <property type="entry name" value="DUF87"/>
    <property type="match status" value="1"/>
</dbReference>
<dbReference type="PANTHER" id="PTHR42957">
    <property type="entry name" value="HELICASE MJ1565-RELATED"/>
    <property type="match status" value="1"/>
</dbReference>
<sequence>MSFLNTIQNRSKADHKLAKQINDDCPPIGGIYHLDYSRAIVLTDDFRKSEAGGVPLGGFLLAAAGDQTEDGFILTDDELILLRVRGTAPLPNEAELVQTRLAVVRDATNSGRQFDEVTDVLTRNELQQSAFDCEVIGTFYTDDDRNATVEFGADVDNVIASAKYQVFLPSKGVLSWLASFSDSTEDGTVTIGTVRFSSTRRRARAAGTDTAAVDVHVDDFISRKTAVFGMTRTGKSNTIKTLATAVHKYASEHQEPIGQLIFDPQGEYAAVNKQDNTGLKLLGDADSVRIYRMGADDSDPQVKPLAMDFYDIANFTAVTEFVNDAVTAQYGQYANVKTFAAIKWDEPPKDERSEHTHWERARIGMYGILYECGFRGGFSNSGKGTGLVFTWDKSHFADFDRDNPGLVQLIREGGSAYRATSPRAAHAVTLFMMNDGSWDTSSSGQGDKPFKHIGGFLSKASGPAAVRSLREFHSAHSDARVEDLIWDDMAGGRLAIVDLAHGSGEVPRIISENIVNHLLSQANTRFRDGDDPIKFQIVVEEAHNLFERGAKEVSGNPWVRLSKEAAKYKIGLVYATQEVSSVDQRILSNTSNWIVAHLNSDKETHELSHYYDFKTWADSIRRCEDVGFVRMKTYSGKYIVPVQIAKFDHAMINAARRAAGLPPVAADGSVVES</sequence>
<dbReference type="Proteomes" id="UP001500635">
    <property type="component" value="Unassembled WGS sequence"/>
</dbReference>
<gene>
    <name evidence="2" type="ORF">GCM10023147_08500</name>
</gene>
<evidence type="ECO:0000313" key="3">
    <source>
        <dbReference type="Proteomes" id="UP001500635"/>
    </source>
</evidence>
<dbReference type="SUPFAM" id="SSF52540">
    <property type="entry name" value="P-loop containing nucleoside triphosphate hydrolases"/>
    <property type="match status" value="1"/>
</dbReference>
<dbReference type="Gene3D" id="3.40.50.300">
    <property type="entry name" value="P-loop containing nucleotide triphosphate hydrolases"/>
    <property type="match status" value="2"/>
</dbReference>
<dbReference type="PANTHER" id="PTHR42957:SF1">
    <property type="entry name" value="HELICASE MJ1565-RELATED"/>
    <property type="match status" value="1"/>
</dbReference>
<reference evidence="3" key="1">
    <citation type="journal article" date="2019" name="Int. J. Syst. Evol. Microbiol.">
        <title>The Global Catalogue of Microorganisms (GCM) 10K type strain sequencing project: providing services to taxonomists for standard genome sequencing and annotation.</title>
        <authorList>
            <consortium name="The Broad Institute Genomics Platform"/>
            <consortium name="The Broad Institute Genome Sequencing Center for Infectious Disease"/>
            <person name="Wu L."/>
            <person name="Ma J."/>
        </authorList>
    </citation>
    <scope>NUCLEOTIDE SEQUENCE [LARGE SCALE GENOMIC DNA]</scope>
    <source>
        <strain evidence="3">JCM 17688</strain>
    </source>
</reference>
<dbReference type="RefSeq" id="WP_344991322.1">
    <property type="nucleotide sequence ID" value="NZ_BAABFR010000008.1"/>
</dbReference>
<comment type="caution">
    <text evidence="2">The sequence shown here is derived from an EMBL/GenBank/DDBJ whole genome shotgun (WGS) entry which is preliminary data.</text>
</comment>